<evidence type="ECO:0000313" key="1">
    <source>
        <dbReference type="EMBL" id="KAJ7567567.1"/>
    </source>
</evidence>
<keyword evidence="2" id="KW-1185">Reference proteome</keyword>
<gene>
    <name evidence="1" type="ORF">O6H91_02G153100</name>
</gene>
<organism evidence="1 2">
    <name type="scientific">Diphasiastrum complanatum</name>
    <name type="common">Issler's clubmoss</name>
    <name type="synonym">Lycopodium complanatum</name>
    <dbReference type="NCBI Taxonomy" id="34168"/>
    <lineage>
        <taxon>Eukaryota</taxon>
        <taxon>Viridiplantae</taxon>
        <taxon>Streptophyta</taxon>
        <taxon>Embryophyta</taxon>
        <taxon>Tracheophyta</taxon>
        <taxon>Lycopodiopsida</taxon>
        <taxon>Lycopodiales</taxon>
        <taxon>Lycopodiaceae</taxon>
        <taxon>Lycopodioideae</taxon>
        <taxon>Diphasiastrum</taxon>
    </lineage>
</organism>
<comment type="caution">
    <text evidence="1">The sequence shown here is derived from an EMBL/GenBank/DDBJ whole genome shotgun (WGS) entry which is preliminary data.</text>
</comment>
<accession>A0ACC2EM25</accession>
<name>A0ACC2EM25_DIPCM</name>
<sequence>MSIFALLKNLKVEIILRRKRVNPILRFGKLIDWNCGNFCIRGLVLPAGPNSLTSLAEWLQKKAYLSHLCNIFAKLEGFFILEKAPLSFSFSQGNCNQERRASFRTPVKISHKSYVIEHPCWLIFCWSSSPLYCPKLCTSNPVLLVVCKLSHYRLCSSTNSISIEDKVFQTLGMGESEQKLTYAENGKRKRDIDESEASGTKDKVVDPSEYTILKEGEAEILMHGNDVFYNKTQVVNRDVSIAVLRAFVAMREKEFLSKSNKHQNLNGGVACPEEPGSSSSGVLDPADTEASLGTSMAINLESDAVGTGEASSSTSCQRRPLCVLEALAASGLRALRYAREVEGVASVVALDNDTVAVEACARNIKLNGTLAASKVQARHADARIYMLTHEKEFDVVDLDPYGSPSVFLDSAVQSVADGGILMCTATDMAVLCGNNGEVCYSKYGAYSLRAKYCHEMALRILLASIESHANRYKRHIVPLISISVDFYVRVFVRIYTSANAMKETPSKLSYVYQCVGCDCYHLQPVGRAVQKNNSRRYMPGIGPAILPNCKQCGKHFNMGGPIWSAPIHDPNWVDLTLAVATKFKTRHPAYEKIHSILTAVSEELLDIPLFVSLHSMSATLKCTPPSSVIFRSAVVNAGYRVSGSHANPLGLKTDAPMDVIWDIMRCWVKQHPVKAQAAEMAGSVILSKEPELEANFSRARGAQSHAQSKGVARFLPNPEDYWGPKPRAGRRITDKHAALVGTAFSNGKFCHVETHKESNERDEPEVQHE</sequence>
<dbReference type="EMBL" id="CM055093">
    <property type="protein sequence ID" value="KAJ7567567.1"/>
    <property type="molecule type" value="Genomic_DNA"/>
</dbReference>
<evidence type="ECO:0000313" key="2">
    <source>
        <dbReference type="Proteomes" id="UP001162992"/>
    </source>
</evidence>
<protein>
    <submittedName>
        <fullName evidence="1">Uncharacterized protein</fullName>
    </submittedName>
</protein>
<dbReference type="Proteomes" id="UP001162992">
    <property type="component" value="Chromosome 2"/>
</dbReference>
<reference evidence="2" key="1">
    <citation type="journal article" date="2024" name="Proc. Natl. Acad. Sci. U.S.A.">
        <title>Extraordinary preservation of gene collinearity over three hundred million years revealed in homosporous lycophytes.</title>
        <authorList>
            <person name="Li C."/>
            <person name="Wickell D."/>
            <person name="Kuo L.Y."/>
            <person name="Chen X."/>
            <person name="Nie B."/>
            <person name="Liao X."/>
            <person name="Peng D."/>
            <person name="Ji J."/>
            <person name="Jenkins J."/>
            <person name="Williams M."/>
            <person name="Shu S."/>
            <person name="Plott C."/>
            <person name="Barry K."/>
            <person name="Rajasekar S."/>
            <person name="Grimwood J."/>
            <person name="Han X."/>
            <person name="Sun S."/>
            <person name="Hou Z."/>
            <person name="He W."/>
            <person name="Dai G."/>
            <person name="Sun C."/>
            <person name="Schmutz J."/>
            <person name="Leebens-Mack J.H."/>
            <person name="Li F.W."/>
            <person name="Wang L."/>
        </authorList>
    </citation>
    <scope>NUCLEOTIDE SEQUENCE [LARGE SCALE GENOMIC DNA]</scope>
    <source>
        <strain evidence="2">cv. PW_Plant_1</strain>
    </source>
</reference>
<proteinExistence type="predicted"/>